<organism evidence="3 4">
    <name type="scientific">Mycena metata</name>
    <dbReference type="NCBI Taxonomy" id="1033252"/>
    <lineage>
        <taxon>Eukaryota</taxon>
        <taxon>Fungi</taxon>
        <taxon>Dikarya</taxon>
        <taxon>Basidiomycota</taxon>
        <taxon>Agaricomycotina</taxon>
        <taxon>Agaricomycetes</taxon>
        <taxon>Agaricomycetidae</taxon>
        <taxon>Agaricales</taxon>
        <taxon>Marasmiineae</taxon>
        <taxon>Mycenaceae</taxon>
        <taxon>Mycena</taxon>
    </lineage>
</organism>
<dbReference type="InterPro" id="IPR000210">
    <property type="entry name" value="BTB/POZ_dom"/>
</dbReference>
<dbReference type="Pfam" id="PF00651">
    <property type="entry name" value="BTB"/>
    <property type="match status" value="1"/>
</dbReference>
<evidence type="ECO:0000256" key="1">
    <source>
        <dbReference type="SAM" id="MobiDB-lite"/>
    </source>
</evidence>
<evidence type="ECO:0000313" key="4">
    <source>
        <dbReference type="Proteomes" id="UP001215598"/>
    </source>
</evidence>
<dbReference type="Gene3D" id="3.30.710.10">
    <property type="entry name" value="Potassium Channel Kv1.1, Chain A"/>
    <property type="match status" value="1"/>
</dbReference>
<reference evidence="3" key="1">
    <citation type="submission" date="2023-03" db="EMBL/GenBank/DDBJ databases">
        <title>Massive genome expansion in bonnet fungi (Mycena s.s.) driven by repeated elements and novel gene families across ecological guilds.</title>
        <authorList>
            <consortium name="Lawrence Berkeley National Laboratory"/>
            <person name="Harder C.B."/>
            <person name="Miyauchi S."/>
            <person name="Viragh M."/>
            <person name="Kuo A."/>
            <person name="Thoen E."/>
            <person name="Andreopoulos B."/>
            <person name="Lu D."/>
            <person name="Skrede I."/>
            <person name="Drula E."/>
            <person name="Henrissat B."/>
            <person name="Morin E."/>
            <person name="Kohler A."/>
            <person name="Barry K."/>
            <person name="LaButti K."/>
            <person name="Morin E."/>
            <person name="Salamov A."/>
            <person name="Lipzen A."/>
            <person name="Mereny Z."/>
            <person name="Hegedus B."/>
            <person name="Baldrian P."/>
            <person name="Stursova M."/>
            <person name="Weitz H."/>
            <person name="Taylor A."/>
            <person name="Grigoriev I.V."/>
            <person name="Nagy L.G."/>
            <person name="Martin F."/>
            <person name="Kauserud H."/>
        </authorList>
    </citation>
    <scope>NUCLEOTIDE SEQUENCE</scope>
    <source>
        <strain evidence="3">CBHHK182m</strain>
    </source>
</reference>
<evidence type="ECO:0000259" key="2">
    <source>
        <dbReference type="PROSITE" id="PS50097"/>
    </source>
</evidence>
<evidence type="ECO:0000313" key="3">
    <source>
        <dbReference type="EMBL" id="KAJ7742588.1"/>
    </source>
</evidence>
<dbReference type="InterPro" id="IPR011333">
    <property type="entry name" value="SKP1/BTB/POZ_sf"/>
</dbReference>
<dbReference type="CDD" id="cd18186">
    <property type="entry name" value="BTB_POZ_ZBTB_KLHL-like"/>
    <property type="match status" value="1"/>
</dbReference>
<accession>A0AAD7IHN8</accession>
<dbReference type="SUPFAM" id="SSF54695">
    <property type="entry name" value="POZ domain"/>
    <property type="match status" value="1"/>
</dbReference>
<dbReference type="Proteomes" id="UP001215598">
    <property type="component" value="Unassembled WGS sequence"/>
</dbReference>
<dbReference type="SMART" id="SM00225">
    <property type="entry name" value="BTB"/>
    <property type="match status" value="1"/>
</dbReference>
<comment type="caution">
    <text evidence="3">The sequence shown here is derived from an EMBL/GenBank/DDBJ whole genome shotgun (WGS) entry which is preliminary data.</text>
</comment>
<feature type="domain" description="BTB" evidence="2">
    <location>
        <begin position="35"/>
        <end position="111"/>
    </location>
</feature>
<gene>
    <name evidence="3" type="ORF">B0H16DRAFT_1563062</name>
</gene>
<dbReference type="PROSITE" id="PS50097">
    <property type="entry name" value="BTB"/>
    <property type="match status" value="1"/>
</dbReference>
<protein>
    <recommendedName>
        <fullName evidence="2">BTB domain-containing protein</fullName>
    </recommendedName>
</protein>
<proteinExistence type="predicted"/>
<dbReference type="EMBL" id="JARKIB010000094">
    <property type="protein sequence ID" value="KAJ7742588.1"/>
    <property type="molecule type" value="Genomic_DNA"/>
</dbReference>
<feature type="region of interest" description="Disordered" evidence="1">
    <location>
        <begin position="1"/>
        <end position="29"/>
    </location>
</feature>
<keyword evidence="4" id="KW-1185">Reference proteome</keyword>
<sequence length="252" mass="28845">MDVAAVADAPVEALRPMTPEGEAPETPHNNKNYYFDDTMSIFLVRNQRFKVHRHFLMKESQVFSSMFPCPQGSSEPDGGSNERAIPVPGVTPFEFESLLDFFYTEKFQRHQAVLADWVAVLAISTRFDFQRVRDCAIDAIEHSRWNQPTGKRRKMITINPKHDIPHWLPLAYAAICERSGPLEEWEAKSLGYRKTVLLARAREEVRNPHHYTATPPNIFAQGLSLPPLETPEPGTRPFLMDFTTIGPEWRPL</sequence>
<dbReference type="AlphaFoldDB" id="A0AAD7IHN8"/>
<name>A0AAD7IHN8_9AGAR</name>